<protein>
    <submittedName>
        <fullName evidence="2">Uncharacterized protein</fullName>
    </submittedName>
</protein>
<evidence type="ECO:0000256" key="1">
    <source>
        <dbReference type="SAM" id="MobiDB-lite"/>
    </source>
</evidence>
<organism evidence="2 3">
    <name type="scientific">Nicotiana attenuata</name>
    <name type="common">Coyote tobacco</name>
    <dbReference type="NCBI Taxonomy" id="49451"/>
    <lineage>
        <taxon>Eukaryota</taxon>
        <taxon>Viridiplantae</taxon>
        <taxon>Streptophyta</taxon>
        <taxon>Embryophyta</taxon>
        <taxon>Tracheophyta</taxon>
        <taxon>Spermatophyta</taxon>
        <taxon>Magnoliopsida</taxon>
        <taxon>eudicotyledons</taxon>
        <taxon>Gunneridae</taxon>
        <taxon>Pentapetalae</taxon>
        <taxon>asterids</taxon>
        <taxon>lamiids</taxon>
        <taxon>Solanales</taxon>
        <taxon>Solanaceae</taxon>
        <taxon>Nicotianoideae</taxon>
        <taxon>Nicotianeae</taxon>
        <taxon>Nicotiana</taxon>
    </lineage>
</organism>
<feature type="region of interest" description="Disordered" evidence="1">
    <location>
        <begin position="136"/>
        <end position="192"/>
    </location>
</feature>
<evidence type="ECO:0000313" key="3">
    <source>
        <dbReference type="Proteomes" id="UP000187609"/>
    </source>
</evidence>
<accession>A0A1J6IB45</accession>
<reference evidence="2" key="1">
    <citation type="submission" date="2016-11" db="EMBL/GenBank/DDBJ databases">
        <title>The genome of Nicotiana attenuata.</title>
        <authorList>
            <person name="Xu S."/>
            <person name="Brockmoeller T."/>
            <person name="Gaquerel E."/>
            <person name="Navarro A."/>
            <person name="Kuhl H."/>
            <person name="Gase K."/>
            <person name="Ling Z."/>
            <person name="Zhou W."/>
            <person name="Kreitzer C."/>
            <person name="Stanke M."/>
            <person name="Tang H."/>
            <person name="Lyons E."/>
            <person name="Pandey P."/>
            <person name="Pandey S.P."/>
            <person name="Timmermann B."/>
            <person name="Baldwin I.T."/>
        </authorList>
    </citation>
    <scope>NUCLEOTIDE SEQUENCE [LARGE SCALE GENOMIC DNA]</scope>
    <source>
        <strain evidence="2">UT</strain>
    </source>
</reference>
<sequence length="192" mass="19895">MKPIGDHSTVEKDQAKPTCDIPATTALARLYKAVSSALQTNTTLDVIGDRANTLIKAVEVTLVPDIVGATNSNKELVVALDVNEEAGHSKQVVENPTDNILIADPTATVVTRVLKGSGVALEQAGELMQHIEAATNGVGTKREGSTATPGATSAQDTHLEVVVGKDESDVGQKVCEGQLTRKSKGGGTSKVT</sequence>
<dbReference type="EMBL" id="MJEQ01037188">
    <property type="protein sequence ID" value="OIT02245.1"/>
    <property type="molecule type" value="Genomic_DNA"/>
</dbReference>
<feature type="compositionally biased region" description="Basic and acidic residues" evidence="1">
    <location>
        <begin position="157"/>
        <end position="170"/>
    </location>
</feature>
<evidence type="ECO:0000313" key="2">
    <source>
        <dbReference type="EMBL" id="OIT02245.1"/>
    </source>
</evidence>
<dbReference type="Proteomes" id="UP000187609">
    <property type="component" value="Unassembled WGS sequence"/>
</dbReference>
<feature type="compositionally biased region" description="Polar residues" evidence="1">
    <location>
        <begin position="145"/>
        <end position="156"/>
    </location>
</feature>
<keyword evidence="3" id="KW-1185">Reference proteome</keyword>
<dbReference type="Gramene" id="OIT02245">
    <property type="protein sequence ID" value="OIT02245"/>
    <property type="gene ID" value="A4A49_24864"/>
</dbReference>
<comment type="caution">
    <text evidence="2">The sequence shown here is derived from an EMBL/GenBank/DDBJ whole genome shotgun (WGS) entry which is preliminary data.</text>
</comment>
<proteinExistence type="predicted"/>
<gene>
    <name evidence="2" type="ORF">A4A49_24864</name>
</gene>
<dbReference type="AlphaFoldDB" id="A0A1J6IB45"/>
<name>A0A1J6IB45_NICAT</name>